<dbReference type="AlphaFoldDB" id="A0A1I5SUI8"/>
<proteinExistence type="predicted"/>
<keyword evidence="1" id="KW-0479">Metal-binding</keyword>
<dbReference type="GO" id="GO:0016787">
    <property type="term" value="F:hydrolase activity"/>
    <property type="evidence" value="ECO:0007669"/>
    <property type="project" value="UniProtKB-KW"/>
</dbReference>
<evidence type="ECO:0000313" key="3">
    <source>
        <dbReference type="Proteomes" id="UP000199306"/>
    </source>
</evidence>
<dbReference type="Proteomes" id="UP000199306">
    <property type="component" value="Unassembled WGS sequence"/>
</dbReference>
<dbReference type="Gene3D" id="1.10.4080.10">
    <property type="entry name" value="ADP-ribosylation/Crystallin J1"/>
    <property type="match status" value="1"/>
</dbReference>
<feature type="binding site" evidence="1">
    <location>
        <position position="307"/>
    </location>
    <ligand>
        <name>Mg(2+)</name>
        <dbReference type="ChEBI" id="CHEBI:18420"/>
        <label>1</label>
    </ligand>
</feature>
<dbReference type="RefSeq" id="WP_092017054.1">
    <property type="nucleotide sequence ID" value="NZ_FOXH01000005.1"/>
</dbReference>
<evidence type="ECO:0000256" key="1">
    <source>
        <dbReference type="PIRSR" id="PIRSR605502-1"/>
    </source>
</evidence>
<keyword evidence="3" id="KW-1185">Reference proteome</keyword>
<protein>
    <submittedName>
        <fullName evidence="2">ADP-ribosylglycohydrolase</fullName>
    </submittedName>
</protein>
<dbReference type="InterPro" id="IPR005502">
    <property type="entry name" value="Ribosyl_crysJ1"/>
</dbReference>
<gene>
    <name evidence="2" type="ORF">SAMN04515674_105207</name>
</gene>
<dbReference type="Pfam" id="PF03747">
    <property type="entry name" value="ADP_ribosyl_GH"/>
    <property type="match status" value="1"/>
</dbReference>
<dbReference type="GO" id="GO:0046872">
    <property type="term" value="F:metal ion binding"/>
    <property type="evidence" value="ECO:0007669"/>
    <property type="project" value="UniProtKB-KW"/>
</dbReference>
<dbReference type="EMBL" id="FOXH01000005">
    <property type="protein sequence ID" value="SFP74167.1"/>
    <property type="molecule type" value="Genomic_DNA"/>
</dbReference>
<organism evidence="2 3">
    <name type="scientific">Pseudarcicella hirudinis</name>
    <dbReference type="NCBI Taxonomy" id="1079859"/>
    <lineage>
        <taxon>Bacteria</taxon>
        <taxon>Pseudomonadati</taxon>
        <taxon>Bacteroidota</taxon>
        <taxon>Cytophagia</taxon>
        <taxon>Cytophagales</taxon>
        <taxon>Flectobacillaceae</taxon>
        <taxon>Pseudarcicella</taxon>
    </lineage>
</organism>
<feature type="binding site" evidence="1">
    <location>
        <position position="305"/>
    </location>
    <ligand>
        <name>Mg(2+)</name>
        <dbReference type="ChEBI" id="CHEBI:18420"/>
        <label>2</label>
    </ligand>
</feature>
<evidence type="ECO:0000313" key="2">
    <source>
        <dbReference type="EMBL" id="SFP74167.1"/>
    </source>
</evidence>
<comment type="cofactor">
    <cofactor evidence="1">
        <name>Mg(2+)</name>
        <dbReference type="ChEBI" id="CHEBI:18420"/>
    </cofactor>
    <text evidence="1">Binds 2 magnesium ions per subunit.</text>
</comment>
<dbReference type="SUPFAM" id="SSF101478">
    <property type="entry name" value="ADP-ribosylglycohydrolase"/>
    <property type="match status" value="1"/>
</dbReference>
<keyword evidence="2" id="KW-0378">Hydrolase</keyword>
<dbReference type="InterPro" id="IPR036705">
    <property type="entry name" value="Ribosyl_crysJ1_sf"/>
</dbReference>
<reference evidence="2 3" key="1">
    <citation type="submission" date="2016-10" db="EMBL/GenBank/DDBJ databases">
        <authorList>
            <person name="de Groot N.N."/>
        </authorList>
    </citation>
    <scope>NUCLEOTIDE SEQUENCE [LARGE SCALE GENOMIC DNA]</scope>
    <source>
        <strain evidence="3">E92,LMG 26720,CCM 7988</strain>
    </source>
</reference>
<accession>A0A1I5SUI8</accession>
<sequence>MKKLLIISALLGFLFKTDAQYNKSVTLTKDQLKDKIKGGWAGQTIGVTFGGPMEFKYNGTIINEYQPVPWYDGYLKKCMEQNPGLYDDLYMDLTFVEVFEREGLDAPVTSHAKAYANAGYALWHANQVGRYNILHGIMPPQSGHWENNPHADCIDYQIECDFAGLMSPGMPNTAAQISDKIGHIMNYGDGYYGGVFLGACYTLAFVSKDINYIIEESLKTIPRQSNYYKCIADVIKWHKMYPNDWKKTWYEIQNKWSEDIGCPDGVFAPFNIDATINSAYVVLGLLYGKGDFTKTMEITTRCGQDADCNPSSAGGILGTMLGYSSIPAYWKMGLKEAENIDFKYTTTSLNKVYEIGFKHALQNIERNGGKISNNSVKIALQTPEAVKFEKSFDGTYPVDKQYVYKSLNDEYAFDFEGTGYVVKGETAKWASESPYVLKMEVYVDGKVQEIAELPTAFTTRRHELCWNYKLPKGKHNVKLKLLNPDKEHDCRITDILIYSDKPDSEANQTVFRFGQPVKKMAKP</sequence>
<dbReference type="STRING" id="1079859.SAMN04515674_105207"/>
<keyword evidence="1" id="KW-0460">Magnesium</keyword>
<name>A0A1I5SUI8_9BACT</name>
<dbReference type="OrthoDB" id="9761704at2"/>